<name>A0A9P0C5Y3_BEMTA</name>
<dbReference type="FunFam" id="3.40.532.10:FF:000006">
    <property type="entry name" value="Ubiquitin carboxyl-terminal hydrolase"/>
    <property type="match status" value="1"/>
</dbReference>
<evidence type="ECO:0000256" key="9">
    <source>
        <dbReference type="ARBA" id="ARBA00073226"/>
    </source>
</evidence>
<evidence type="ECO:0000256" key="5">
    <source>
        <dbReference type="ARBA" id="ARBA00022786"/>
    </source>
</evidence>
<dbReference type="PRINTS" id="PR00707">
    <property type="entry name" value="UBCTHYDRLASE"/>
</dbReference>
<gene>
    <name evidence="13" type="ORF">BEMITA_LOCUS9806</name>
</gene>
<evidence type="ECO:0000313" key="13">
    <source>
        <dbReference type="EMBL" id="CAH0773300.1"/>
    </source>
</evidence>
<dbReference type="EC" id="3.4.19.12" evidence="3 11"/>
<evidence type="ECO:0000256" key="1">
    <source>
        <dbReference type="ARBA" id="ARBA00000707"/>
    </source>
</evidence>
<evidence type="ECO:0000313" key="14">
    <source>
        <dbReference type="Proteomes" id="UP001152759"/>
    </source>
</evidence>
<evidence type="ECO:0000256" key="11">
    <source>
        <dbReference type="RuleBase" id="RU361215"/>
    </source>
</evidence>
<sequence length="227" mass="25417">MAWLPLESNPTVMNKFMQSLGVPDTVQIVDVYGIDPDLLAVVPRPVLALIMLFPCSDKHSEYKTEQEKEIVKKGQTVSENLFFLKQYVHNACGTIALIHSLANNQERVTIKDGYLKEFLDQAKDLNPEDRGHLLQKSEGIINTHKDIAVEGQTEAPDPTDPVPYHFIALVEKEGSLYELDGRMSFPVNHGPSSPDTILEDAVKVAKTYMDRDPNNLHFTLVALTMDS</sequence>
<keyword evidence="7 10" id="KW-0788">Thiol protease</keyword>
<dbReference type="GO" id="GO:0005737">
    <property type="term" value="C:cytoplasm"/>
    <property type="evidence" value="ECO:0007669"/>
    <property type="project" value="TreeGrafter"/>
</dbReference>
<comment type="similarity">
    <text evidence="2 10 11">Belongs to the peptidase C12 family.</text>
</comment>
<dbReference type="PANTHER" id="PTHR10589:SF17">
    <property type="entry name" value="UBIQUITIN CARBOXYL-TERMINAL HYDROLASE"/>
    <property type="match status" value="1"/>
</dbReference>
<evidence type="ECO:0000256" key="10">
    <source>
        <dbReference type="PROSITE-ProRule" id="PRU01393"/>
    </source>
</evidence>
<feature type="active site" description="Proton donor" evidence="10">
    <location>
        <position position="165"/>
    </location>
</feature>
<feature type="active site" description="Nucleophile" evidence="10">
    <location>
        <position position="92"/>
    </location>
</feature>
<comment type="catalytic activity">
    <reaction evidence="1 10 11">
        <text>Thiol-dependent hydrolysis of ester, thioester, amide, peptide and isopeptide bonds formed by the C-terminal Gly of ubiquitin (a 76-residue protein attached to proteins as an intracellular targeting signal).</text>
        <dbReference type="EC" id="3.4.19.12"/>
    </reaction>
</comment>
<dbReference type="PROSITE" id="PS00140">
    <property type="entry name" value="UCH_1"/>
    <property type="match status" value="1"/>
</dbReference>
<feature type="domain" description="UCH catalytic" evidence="12">
    <location>
        <begin position="2"/>
        <end position="225"/>
    </location>
</feature>
<dbReference type="GO" id="GO:0016579">
    <property type="term" value="P:protein deubiquitination"/>
    <property type="evidence" value="ECO:0007669"/>
    <property type="project" value="TreeGrafter"/>
</dbReference>
<protein>
    <recommendedName>
        <fullName evidence="9 11">Ubiquitin carboxyl-terminal hydrolase</fullName>
        <ecNumber evidence="3 11">3.4.19.12</ecNumber>
    </recommendedName>
</protein>
<keyword evidence="4 10" id="KW-0645">Protease</keyword>
<dbReference type="Proteomes" id="UP001152759">
    <property type="component" value="Chromosome 6"/>
</dbReference>
<keyword evidence="14" id="KW-1185">Reference proteome</keyword>
<dbReference type="OrthoDB" id="427186at2759"/>
<evidence type="ECO:0000256" key="4">
    <source>
        <dbReference type="ARBA" id="ARBA00022670"/>
    </source>
</evidence>
<evidence type="ECO:0000256" key="3">
    <source>
        <dbReference type="ARBA" id="ARBA00012759"/>
    </source>
</evidence>
<dbReference type="GO" id="GO:0004843">
    <property type="term" value="F:cysteine-type deubiquitinase activity"/>
    <property type="evidence" value="ECO:0007669"/>
    <property type="project" value="UniProtKB-UniRule"/>
</dbReference>
<evidence type="ECO:0000259" key="12">
    <source>
        <dbReference type="PROSITE" id="PS52048"/>
    </source>
</evidence>
<evidence type="ECO:0000256" key="8">
    <source>
        <dbReference type="ARBA" id="ARBA00055560"/>
    </source>
</evidence>
<proteinExistence type="inferred from homology"/>
<keyword evidence="5 10" id="KW-0833">Ubl conjugation pathway</keyword>
<dbReference type="KEGG" id="btab:109033899"/>
<feature type="site" description="Important for enzyme activity" evidence="10">
    <location>
        <position position="180"/>
    </location>
</feature>
<dbReference type="Gene3D" id="3.40.532.10">
    <property type="entry name" value="Peptidase C12, ubiquitin carboxyl-terminal hydrolase"/>
    <property type="match status" value="1"/>
</dbReference>
<feature type="site" description="Transition state stabilizer" evidence="10">
    <location>
        <position position="86"/>
    </location>
</feature>
<dbReference type="InterPro" id="IPR057254">
    <property type="entry name" value="UCH_AS"/>
</dbReference>
<dbReference type="EMBL" id="OU963867">
    <property type="protein sequence ID" value="CAH0773300.1"/>
    <property type="molecule type" value="Genomic_DNA"/>
</dbReference>
<reference evidence="13" key="1">
    <citation type="submission" date="2021-12" db="EMBL/GenBank/DDBJ databases">
        <authorList>
            <person name="King R."/>
        </authorList>
    </citation>
    <scope>NUCLEOTIDE SEQUENCE</scope>
</reference>
<dbReference type="GO" id="GO:0006511">
    <property type="term" value="P:ubiquitin-dependent protein catabolic process"/>
    <property type="evidence" value="ECO:0007669"/>
    <property type="project" value="UniProtKB-UniRule"/>
</dbReference>
<organism evidence="13 14">
    <name type="scientific">Bemisia tabaci</name>
    <name type="common">Sweetpotato whitefly</name>
    <name type="synonym">Aleurodes tabaci</name>
    <dbReference type="NCBI Taxonomy" id="7038"/>
    <lineage>
        <taxon>Eukaryota</taxon>
        <taxon>Metazoa</taxon>
        <taxon>Ecdysozoa</taxon>
        <taxon>Arthropoda</taxon>
        <taxon>Hexapoda</taxon>
        <taxon>Insecta</taxon>
        <taxon>Pterygota</taxon>
        <taxon>Neoptera</taxon>
        <taxon>Paraneoptera</taxon>
        <taxon>Hemiptera</taxon>
        <taxon>Sternorrhyncha</taxon>
        <taxon>Aleyrodoidea</taxon>
        <taxon>Aleyrodidae</taxon>
        <taxon>Aleyrodinae</taxon>
        <taxon>Bemisia</taxon>
    </lineage>
</organism>
<dbReference type="CDD" id="cd09616">
    <property type="entry name" value="Peptidase_C12_UCH_L1_L3"/>
    <property type="match status" value="1"/>
</dbReference>
<dbReference type="SUPFAM" id="SSF54001">
    <property type="entry name" value="Cysteine proteinases"/>
    <property type="match status" value="1"/>
</dbReference>
<dbReference type="PROSITE" id="PS52048">
    <property type="entry name" value="UCH_DOMAIN"/>
    <property type="match status" value="1"/>
</dbReference>
<evidence type="ECO:0000256" key="7">
    <source>
        <dbReference type="ARBA" id="ARBA00022807"/>
    </source>
</evidence>
<dbReference type="PANTHER" id="PTHR10589">
    <property type="entry name" value="UBIQUITIN CARBOXYL-TERMINAL HYDROLASE"/>
    <property type="match status" value="1"/>
</dbReference>
<accession>A0A9P0C5Y3</accession>
<comment type="function">
    <text evidence="8">Ubiquitin-protein hydrolase is involved both in the processing of ubiquitin precursors and of ubiquitinated proteins. This enzyme is a thiol protease that recognizes and hydrolyzes a peptide bond at the C-terminal glycine of ubiquitin.</text>
</comment>
<dbReference type="InterPro" id="IPR001578">
    <property type="entry name" value="Peptidase_C12_UCH"/>
</dbReference>
<keyword evidence="6 10" id="KW-0378">Hydrolase</keyword>
<evidence type="ECO:0000256" key="2">
    <source>
        <dbReference type="ARBA" id="ARBA00009326"/>
    </source>
</evidence>
<dbReference type="InterPro" id="IPR038765">
    <property type="entry name" value="Papain-like_cys_pep_sf"/>
</dbReference>
<dbReference type="InterPro" id="IPR036959">
    <property type="entry name" value="Peptidase_C12_UCH_sf"/>
</dbReference>
<dbReference type="Pfam" id="PF01088">
    <property type="entry name" value="Peptidase_C12"/>
    <property type="match status" value="1"/>
</dbReference>
<evidence type="ECO:0000256" key="6">
    <source>
        <dbReference type="ARBA" id="ARBA00022801"/>
    </source>
</evidence>
<dbReference type="AlphaFoldDB" id="A0A9P0C5Y3"/>